<dbReference type="Pfam" id="PF20143">
    <property type="entry name" value="NAD_kinase_C"/>
    <property type="match status" value="1"/>
</dbReference>
<dbReference type="HAMAP" id="MF_00361">
    <property type="entry name" value="NAD_kinase"/>
    <property type="match status" value="1"/>
</dbReference>
<feature type="binding site" evidence="6">
    <location>
        <position position="180"/>
    </location>
    <ligand>
        <name>NAD(+)</name>
        <dbReference type="ChEBI" id="CHEBI:57540"/>
    </ligand>
</feature>
<evidence type="ECO:0000256" key="1">
    <source>
        <dbReference type="ARBA" id="ARBA00022679"/>
    </source>
</evidence>
<feature type="active site" description="Proton acceptor" evidence="6">
    <location>
        <position position="67"/>
    </location>
</feature>
<comment type="catalytic activity">
    <reaction evidence="5 6">
        <text>NAD(+) + ATP = ADP + NADP(+) + H(+)</text>
        <dbReference type="Rhea" id="RHEA:18629"/>
        <dbReference type="ChEBI" id="CHEBI:15378"/>
        <dbReference type="ChEBI" id="CHEBI:30616"/>
        <dbReference type="ChEBI" id="CHEBI:57540"/>
        <dbReference type="ChEBI" id="CHEBI:58349"/>
        <dbReference type="ChEBI" id="CHEBI:456216"/>
        <dbReference type="EC" id="2.7.1.23"/>
    </reaction>
</comment>
<name>A0A0A2C830_PROMR</name>
<dbReference type="Gene3D" id="2.60.200.30">
    <property type="entry name" value="Probable inorganic polyphosphate/atp-NAD kinase, domain 2"/>
    <property type="match status" value="1"/>
</dbReference>
<keyword evidence="6" id="KW-0547">Nucleotide-binding</keyword>
<protein>
    <recommendedName>
        <fullName evidence="6">NAD kinase</fullName>
        <ecNumber evidence="6">2.7.1.23</ecNumber>
    </recommendedName>
    <alternativeName>
        <fullName evidence="6">ATP-dependent NAD kinase</fullName>
    </alternativeName>
</protein>
<dbReference type="Proteomes" id="UP000030392">
    <property type="component" value="Unassembled WGS sequence"/>
</dbReference>
<evidence type="ECO:0000313" key="7">
    <source>
        <dbReference type="EMBL" id="KGG21692.1"/>
    </source>
</evidence>
<comment type="cofactor">
    <cofactor evidence="6">
        <name>a divalent metal cation</name>
        <dbReference type="ChEBI" id="CHEBI:60240"/>
    </cofactor>
</comment>
<evidence type="ECO:0000256" key="4">
    <source>
        <dbReference type="ARBA" id="ARBA00023027"/>
    </source>
</evidence>
<evidence type="ECO:0000256" key="2">
    <source>
        <dbReference type="ARBA" id="ARBA00022777"/>
    </source>
</evidence>
<dbReference type="GO" id="GO:0006741">
    <property type="term" value="P:NADP+ biosynthetic process"/>
    <property type="evidence" value="ECO:0007669"/>
    <property type="project" value="UniProtKB-UniRule"/>
</dbReference>
<comment type="function">
    <text evidence="6">Involved in the regulation of the intracellular balance of NAD and NADP, and is a key enzyme in the biosynthesis of NADP. Catalyzes specifically the phosphorylation on 2'-hydroxyl of the adenosine moiety of NAD to yield NADP.</text>
</comment>
<dbReference type="Pfam" id="PF01513">
    <property type="entry name" value="NAD_kinase"/>
    <property type="match status" value="1"/>
</dbReference>
<keyword evidence="1 6" id="KW-0808">Transferase</keyword>
<dbReference type="InterPro" id="IPR017437">
    <property type="entry name" value="ATP-NAD_kinase_PpnK-typ_C"/>
</dbReference>
<dbReference type="GO" id="GO:0051287">
    <property type="term" value="F:NAD binding"/>
    <property type="evidence" value="ECO:0007669"/>
    <property type="project" value="UniProtKB-ARBA"/>
</dbReference>
<proteinExistence type="inferred from homology"/>
<evidence type="ECO:0000256" key="6">
    <source>
        <dbReference type="HAMAP-Rule" id="MF_00361"/>
    </source>
</evidence>
<evidence type="ECO:0000313" key="8">
    <source>
        <dbReference type="Proteomes" id="UP000030392"/>
    </source>
</evidence>
<dbReference type="PANTHER" id="PTHR20275">
    <property type="entry name" value="NAD KINASE"/>
    <property type="match status" value="1"/>
</dbReference>
<sequence>MTTNLIWILYRSDSDTAYKETLNCKKIIEGYGKKVLFSEISNETNNINQLFLKSEVLPEITIVLGGDGTVLRAARYLSPKNIPILSFNVGGNLGFLTHDRQILKQETFWERVSNNRFNIQKRMMLEATVFREKNNNEATIKKSFFALNDFYLRSCTDEIAPTCSLALEIDGEAVDRYKGDGLIFSTPTGSTAYSMAAGGPIIHPSLDAIIVSAICPMSLASRPIVVPPESQLVIKPIRGMKQKIKLWLDGSSGCLIEAEDTCLIKKSNHSTSIIILDENHSYYKTITQKLHWASSLTDPNKQ</sequence>
<dbReference type="EC" id="2.7.1.23" evidence="6"/>
<keyword evidence="2 6" id="KW-0418">Kinase</keyword>
<feature type="binding site" evidence="6">
    <location>
        <position position="178"/>
    </location>
    <ligand>
        <name>NAD(+)</name>
        <dbReference type="ChEBI" id="CHEBI:57540"/>
    </ligand>
</feature>
<feature type="binding site" evidence="6">
    <location>
        <begin position="148"/>
        <end position="149"/>
    </location>
    <ligand>
        <name>NAD(+)</name>
        <dbReference type="ChEBI" id="CHEBI:57540"/>
    </ligand>
</feature>
<dbReference type="GO" id="GO:0019674">
    <property type="term" value="P:NAD+ metabolic process"/>
    <property type="evidence" value="ECO:0007669"/>
    <property type="project" value="InterPro"/>
</dbReference>
<feature type="binding site" evidence="6">
    <location>
        <begin position="67"/>
        <end position="68"/>
    </location>
    <ligand>
        <name>NAD(+)</name>
        <dbReference type="ChEBI" id="CHEBI:57540"/>
    </ligand>
</feature>
<dbReference type="SUPFAM" id="SSF111331">
    <property type="entry name" value="NAD kinase/diacylglycerol kinase-like"/>
    <property type="match status" value="1"/>
</dbReference>
<organism evidence="7 8">
    <name type="scientific">Prochlorococcus marinus str. PAC1</name>
    <dbReference type="NCBI Taxonomy" id="59924"/>
    <lineage>
        <taxon>Bacteria</taxon>
        <taxon>Bacillati</taxon>
        <taxon>Cyanobacteriota</taxon>
        <taxon>Cyanophyceae</taxon>
        <taxon>Synechococcales</taxon>
        <taxon>Prochlorococcaceae</taxon>
        <taxon>Prochlorococcus</taxon>
    </lineage>
</organism>
<comment type="caution">
    <text evidence="6">Lacks conserved residue(s) required for the propagation of feature annotation.</text>
</comment>
<dbReference type="GO" id="GO:0005524">
    <property type="term" value="F:ATP binding"/>
    <property type="evidence" value="ECO:0007669"/>
    <property type="project" value="UniProtKB-KW"/>
</dbReference>
<dbReference type="Gene3D" id="3.40.50.10330">
    <property type="entry name" value="Probable inorganic polyphosphate/atp-NAD kinase, domain 1"/>
    <property type="match status" value="1"/>
</dbReference>
<dbReference type="PANTHER" id="PTHR20275:SF0">
    <property type="entry name" value="NAD KINASE"/>
    <property type="match status" value="1"/>
</dbReference>
<dbReference type="GO" id="GO:0046872">
    <property type="term" value="F:metal ion binding"/>
    <property type="evidence" value="ECO:0007669"/>
    <property type="project" value="UniProtKB-UniRule"/>
</dbReference>
<keyword evidence="4 6" id="KW-0520">NAD</keyword>
<keyword evidence="6" id="KW-0963">Cytoplasm</keyword>
<comment type="caution">
    <text evidence="7">The sequence shown here is derived from an EMBL/GenBank/DDBJ whole genome shotgun (WGS) entry which is preliminary data.</text>
</comment>
<evidence type="ECO:0000256" key="3">
    <source>
        <dbReference type="ARBA" id="ARBA00022857"/>
    </source>
</evidence>
<gene>
    <name evidence="6" type="primary">nadK</name>
    <name evidence="7" type="ORF">EV03_0431</name>
</gene>
<reference evidence="8" key="1">
    <citation type="journal article" date="2014" name="Sci. Data">
        <title>Genomes of diverse isolates of the marine cyanobacterium Prochlorococcus.</title>
        <authorList>
            <person name="Biller S."/>
            <person name="Berube P."/>
            <person name="Thompson J."/>
            <person name="Kelly L."/>
            <person name="Roggensack S."/>
            <person name="Awad L."/>
            <person name="Roache-Johnson K."/>
            <person name="Ding H."/>
            <person name="Giovannoni S.J."/>
            <person name="Moore L.R."/>
            <person name="Chisholm S.W."/>
        </authorList>
    </citation>
    <scope>NUCLEOTIDE SEQUENCE [LARGE SCALE GENOMIC DNA]</scope>
    <source>
        <strain evidence="8">PAC1</strain>
    </source>
</reference>
<dbReference type="GO" id="GO:0005737">
    <property type="term" value="C:cytoplasm"/>
    <property type="evidence" value="ECO:0007669"/>
    <property type="project" value="UniProtKB-SubCell"/>
</dbReference>
<comment type="similarity">
    <text evidence="6">Belongs to the NAD kinase family.</text>
</comment>
<dbReference type="InterPro" id="IPR002504">
    <property type="entry name" value="NADK"/>
</dbReference>
<dbReference type="AlphaFoldDB" id="A0A0A2C830"/>
<keyword evidence="6" id="KW-0067">ATP-binding</keyword>
<comment type="subcellular location">
    <subcellularLocation>
        <location evidence="6">Cytoplasm</location>
    </subcellularLocation>
</comment>
<dbReference type="GO" id="GO:0003951">
    <property type="term" value="F:NAD+ kinase activity"/>
    <property type="evidence" value="ECO:0007669"/>
    <property type="project" value="UniProtKB-UniRule"/>
</dbReference>
<dbReference type="EMBL" id="JNAX01000005">
    <property type="protein sequence ID" value="KGG21692.1"/>
    <property type="molecule type" value="Genomic_DNA"/>
</dbReference>
<dbReference type="InterPro" id="IPR017438">
    <property type="entry name" value="ATP-NAD_kinase_N"/>
</dbReference>
<keyword evidence="3 6" id="KW-0521">NADP</keyword>
<dbReference type="RefSeq" id="WP_036904698.1">
    <property type="nucleotide sequence ID" value="NZ_CP138967.1"/>
</dbReference>
<dbReference type="NCBIfam" id="NF002731">
    <property type="entry name" value="PRK02645.1"/>
    <property type="match status" value="1"/>
</dbReference>
<evidence type="ECO:0000256" key="5">
    <source>
        <dbReference type="ARBA" id="ARBA00047925"/>
    </source>
</evidence>
<dbReference type="InterPro" id="IPR016064">
    <property type="entry name" value="NAD/diacylglycerol_kinase_sf"/>
</dbReference>
<feature type="binding site" evidence="6">
    <location>
        <position position="72"/>
    </location>
    <ligand>
        <name>NAD(+)</name>
        <dbReference type="ChEBI" id="CHEBI:57540"/>
    </ligand>
</feature>
<accession>A0A0A2C830</accession>